<dbReference type="PANTHER" id="PTHR11461:SF165">
    <property type="entry name" value="ALPHA-1-ANTITRYPSIN"/>
    <property type="match status" value="1"/>
</dbReference>
<evidence type="ECO:0000313" key="8">
    <source>
        <dbReference type="EMBL" id="NXL93845.1"/>
    </source>
</evidence>
<evidence type="ECO:0000256" key="5">
    <source>
        <dbReference type="ARBA" id="ARBA00023180"/>
    </source>
</evidence>
<proteinExistence type="inferred from homology"/>
<comment type="similarity">
    <text evidence="1 6">Belongs to the serpin family.</text>
</comment>
<feature type="non-terminal residue" evidence="8">
    <location>
        <position position="383"/>
    </location>
</feature>
<dbReference type="FunFam" id="3.30.497.10:FF:000001">
    <property type="entry name" value="Serine protease inhibitor"/>
    <property type="match status" value="1"/>
</dbReference>
<dbReference type="OrthoDB" id="671595at2759"/>
<dbReference type="FunFam" id="2.30.39.10:FF:000003">
    <property type="entry name" value="alpha-1-antitrypsin isoform X1"/>
    <property type="match status" value="1"/>
</dbReference>
<name>A0A7L0WQL0_ALELA</name>
<dbReference type="GO" id="GO:0004867">
    <property type="term" value="F:serine-type endopeptidase inhibitor activity"/>
    <property type="evidence" value="ECO:0007669"/>
    <property type="project" value="UniProtKB-KW"/>
</dbReference>
<gene>
    <name evidence="8" type="primary">A1at_1</name>
    <name evidence="8" type="ORF">ALELAT_R07288</name>
</gene>
<keyword evidence="3" id="KW-0732">Signal</keyword>
<keyword evidence="5" id="KW-0325">Glycoprotein</keyword>
<evidence type="ECO:0000259" key="7">
    <source>
        <dbReference type="SMART" id="SM00093"/>
    </source>
</evidence>
<dbReference type="Proteomes" id="UP000562322">
    <property type="component" value="Unassembled WGS sequence"/>
</dbReference>
<dbReference type="SMART" id="SM00093">
    <property type="entry name" value="SERPIN"/>
    <property type="match status" value="1"/>
</dbReference>
<dbReference type="InterPro" id="IPR000215">
    <property type="entry name" value="Serpin_fam"/>
</dbReference>
<evidence type="ECO:0000256" key="4">
    <source>
        <dbReference type="ARBA" id="ARBA00022900"/>
    </source>
</evidence>
<dbReference type="AlphaFoldDB" id="A0A7L0WQL0"/>
<dbReference type="SUPFAM" id="SSF56574">
    <property type="entry name" value="Serpins"/>
    <property type="match status" value="1"/>
</dbReference>
<accession>A0A7L0WQL0</accession>
<feature type="non-terminal residue" evidence="8">
    <location>
        <position position="1"/>
    </location>
</feature>
<evidence type="ECO:0000256" key="3">
    <source>
        <dbReference type="ARBA" id="ARBA00022729"/>
    </source>
</evidence>
<dbReference type="Pfam" id="PF00079">
    <property type="entry name" value="Serpin"/>
    <property type="match status" value="1"/>
</dbReference>
<dbReference type="GO" id="GO:0005615">
    <property type="term" value="C:extracellular space"/>
    <property type="evidence" value="ECO:0007669"/>
    <property type="project" value="InterPro"/>
</dbReference>
<dbReference type="Gene3D" id="2.30.39.10">
    <property type="entry name" value="Alpha-1-antitrypsin, domain 1"/>
    <property type="match status" value="1"/>
</dbReference>
<dbReference type="PANTHER" id="PTHR11461">
    <property type="entry name" value="SERINE PROTEASE INHIBITOR, SERPIN"/>
    <property type="match status" value="1"/>
</dbReference>
<dbReference type="Gene3D" id="2.10.310.10">
    <property type="entry name" value="Serpins superfamily"/>
    <property type="match status" value="1"/>
</dbReference>
<dbReference type="Gene3D" id="3.30.497.10">
    <property type="entry name" value="Antithrombin, subunit I, domain 2"/>
    <property type="match status" value="1"/>
</dbReference>
<evidence type="ECO:0000313" key="9">
    <source>
        <dbReference type="Proteomes" id="UP000562322"/>
    </source>
</evidence>
<evidence type="ECO:0000256" key="1">
    <source>
        <dbReference type="ARBA" id="ARBA00009500"/>
    </source>
</evidence>
<organism evidence="8 9">
    <name type="scientific">Alectura lathami</name>
    <name type="common">Australian brush turkey</name>
    <dbReference type="NCBI Taxonomy" id="81907"/>
    <lineage>
        <taxon>Eukaryota</taxon>
        <taxon>Metazoa</taxon>
        <taxon>Chordata</taxon>
        <taxon>Craniata</taxon>
        <taxon>Vertebrata</taxon>
        <taxon>Euteleostomi</taxon>
        <taxon>Archelosauria</taxon>
        <taxon>Archosauria</taxon>
        <taxon>Dinosauria</taxon>
        <taxon>Saurischia</taxon>
        <taxon>Theropoda</taxon>
        <taxon>Coelurosauria</taxon>
        <taxon>Aves</taxon>
        <taxon>Neognathae</taxon>
        <taxon>Galloanserae</taxon>
        <taxon>Galliformes</taxon>
        <taxon>Megapodiidae</taxon>
        <taxon>Alectura</taxon>
    </lineage>
</organism>
<dbReference type="FunFam" id="2.10.310.10:FF:000001">
    <property type="entry name" value="Serpin family A member 1"/>
    <property type="match status" value="1"/>
</dbReference>
<protein>
    <submittedName>
        <fullName evidence="8">A1AT antiproteinase</fullName>
    </submittedName>
</protein>
<reference evidence="8 9" key="1">
    <citation type="submission" date="2019-09" db="EMBL/GenBank/DDBJ databases">
        <title>Bird 10,000 Genomes (B10K) Project - Family phase.</title>
        <authorList>
            <person name="Zhang G."/>
        </authorList>
    </citation>
    <scope>NUCLEOTIDE SEQUENCE [LARGE SCALE GENOMIC DNA]</scope>
    <source>
        <strain evidence="8">B10K-DU-001-39</strain>
        <tissue evidence="8">Muscle</tissue>
    </source>
</reference>
<dbReference type="InterPro" id="IPR042185">
    <property type="entry name" value="Serpin_sf_2"/>
</dbReference>
<dbReference type="InterPro" id="IPR023796">
    <property type="entry name" value="Serpin_dom"/>
</dbReference>
<evidence type="ECO:0000256" key="2">
    <source>
        <dbReference type="ARBA" id="ARBA00022690"/>
    </source>
</evidence>
<keyword evidence="9" id="KW-1185">Reference proteome</keyword>
<dbReference type="EMBL" id="VXAV01010134">
    <property type="protein sequence ID" value="NXL93845.1"/>
    <property type="molecule type" value="Genomic_DNA"/>
</dbReference>
<dbReference type="InterPro" id="IPR042178">
    <property type="entry name" value="Serpin_sf_1"/>
</dbReference>
<evidence type="ECO:0000256" key="6">
    <source>
        <dbReference type="RuleBase" id="RU000411"/>
    </source>
</evidence>
<feature type="domain" description="Serpin" evidence="7">
    <location>
        <begin position="22"/>
        <end position="382"/>
    </location>
</feature>
<keyword evidence="4" id="KW-0722">Serine protease inhibitor</keyword>
<dbReference type="InterPro" id="IPR036186">
    <property type="entry name" value="Serpin_sf"/>
</dbReference>
<keyword evidence="2" id="KW-0646">Protease inhibitor</keyword>
<sequence>SHVEGENLAHLKIAPSNAEFAFLFYKQVTEEGDNKNIFFSPLSLSTAFAMLSLGARSNTLSQLHKCLAFNLTEMEEHDIHEGFQHLLQLQNNPQREIQLNMGNALFIDDRLKLRQKFLDDVTNFYNSEAITSNFQNSEKAIEEINNYVKTKTHGKFVDLLKSLDEDALMVLINYIHFKGYWEESFNSFNTRDDDFFVDAKNSVKVKMMYRRKAYNVHRDEKLSCWVVEIPYKGNAAAFFVLPDEGKMKQVEDALLKDTVSNWSQSLQKRKIYLYLPKFSISSSYDIKSLFMKMGVTDMFSNNADFSGVAENTPLKVSSAIHKAKVDVNENGTEAAAVTMIEMVMLSAEFPPPPVIKFCRPFLVMIFDKTTHSILFMGKIVNPT</sequence>
<comment type="caution">
    <text evidence="8">The sequence shown here is derived from an EMBL/GenBank/DDBJ whole genome shotgun (WGS) entry which is preliminary data.</text>
</comment>